<evidence type="ECO:0000256" key="3">
    <source>
        <dbReference type="ARBA" id="ARBA00022705"/>
    </source>
</evidence>
<feature type="compositionally biased region" description="Low complexity" evidence="5">
    <location>
        <begin position="191"/>
        <end position="205"/>
    </location>
</feature>
<feature type="compositionally biased region" description="Basic and acidic residues" evidence="5">
    <location>
        <begin position="250"/>
        <end position="263"/>
    </location>
</feature>
<proteinExistence type="predicted"/>
<feature type="compositionally biased region" description="Basic and acidic residues" evidence="5">
    <location>
        <begin position="398"/>
        <end position="411"/>
    </location>
</feature>
<evidence type="ECO:0000256" key="1">
    <source>
        <dbReference type="ARBA" id="ARBA00004123"/>
    </source>
</evidence>
<evidence type="ECO:0000256" key="5">
    <source>
        <dbReference type="SAM" id="MobiDB-lite"/>
    </source>
</evidence>
<dbReference type="InterPro" id="IPR041913">
    <property type="entry name" value="POLD3_sf"/>
</dbReference>
<feature type="compositionally biased region" description="Basic residues" evidence="5">
    <location>
        <begin position="384"/>
        <end position="397"/>
    </location>
</feature>
<dbReference type="EMBL" id="JBBWRZ010000005">
    <property type="protein sequence ID" value="KAK8235687.1"/>
    <property type="molecule type" value="Genomic_DNA"/>
</dbReference>
<sequence>MDQYKEYLATNVLNEGRPVNYRLLSRALGVNVNLAKQMLYDFHKTQNAKKSGSVHATYFLSGSTRFTATTQANGINGVNHDDGGIPSSSPYQSSLPDADDEPARPSVQKETLIMLAREENLEDAKSRYDEITSIHIYSLEPGPLKNLDVLSDCNREVCEKLATADDPVAFLRSYGTISNPHVKRRSGRNQAKPVRTAPAAAAAKPTPRPAFPAKNTAKPKPQQESDSKPSSQSKQKESDSQSDASTGPGKKKDAKVPSTKRETSNLFASFSKAKPKKAPAAEAAPPVDEPMLSESEGEEAEDVISTTKPSKAKDSAEAQNAKAEADQEKEQRDKALHDMMDESEDEPMEDAPASGKEEEVQGAPIDDQPKPEEKPEETITVTGGRRRGRRRVMKKKTVKDEEGFLVTKEEAVWESFSEDEPAPKKPKLPSATSKGKKGGAKQGQGNIMSFFSKK</sequence>
<evidence type="ECO:0000256" key="2">
    <source>
        <dbReference type="ARBA" id="ARBA00017589"/>
    </source>
</evidence>
<feature type="region of interest" description="Disordered" evidence="5">
    <location>
        <begin position="179"/>
        <end position="454"/>
    </location>
</feature>
<keyword evidence="4" id="KW-0539">Nucleus</keyword>
<evidence type="ECO:0000256" key="4">
    <source>
        <dbReference type="ARBA" id="ARBA00023242"/>
    </source>
</evidence>
<keyword evidence="3" id="KW-0235">DNA replication</keyword>
<evidence type="ECO:0000313" key="6">
    <source>
        <dbReference type="EMBL" id="KAK8235687.1"/>
    </source>
</evidence>
<comment type="subcellular location">
    <subcellularLocation>
        <location evidence="1">Nucleus</location>
    </subcellularLocation>
</comment>
<evidence type="ECO:0000313" key="7">
    <source>
        <dbReference type="Proteomes" id="UP001492380"/>
    </source>
</evidence>
<feature type="compositionally biased region" description="Basic and acidic residues" evidence="5">
    <location>
        <begin position="367"/>
        <end position="377"/>
    </location>
</feature>
<reference evidence="6 7" key="1">
    <citation type="submission" date="2024-04" db="EMBL/GenBank/DDBJ databases">
        <title>Phyllosticta paracitricarpa is synonymous to the EU quarantine fungus P. citricarpa based on phylogenomic analyses.</title>
        <authorList>
            <consortium name="Lawrence Berkeley National Laboratory"/>
            <person name="Van Ingen-Buijs V.A."/>
            <person name="Van Westerhoven A.C."/>
            <person name="Haridas S."/>
            <person name="Skiadas P."/>
            <person name="Martin F."/>
            <person name="Groenewald J.Z."/>
            <person name="Crous P.W."/>
            <person name="Seidl M.F."/>
        </authorList>
    </citation>
    <scope>NUCLEOTIDE SEQUENCE [LARGE SCALE GENOMIC DNA]</scope>
    <source>
        <strain evidence="6 7">CBS 123374</strain>
    </source>
</reference>
<feature type="compositionally biased region" description="Basic and acidic residues" evidence="5">
    <location>
        <begin position="323"/>
        <end position="340"/>
    </location>
</feature>
<organism evidence="6 7">
    <name type="scientific">Phyllosticta capitalensis</name>
    <dbReference type="NCBI Taxonomy" id="121624"/>
    <lineage>
        <taxon>Eukaryota</taxon>
        <taxon>Fungi</taxon>
        <taxon>Dikarya</taxon>
        <taxon>Ascomycota</taxon>
        <taxon>Pezizomycotina</taxon>
        <taxon>Dothideomycetes</taxon>
        <taxon>Dothideomycetes incertae sedis</taxon>
        <taxon>Botryosphaeriales</taxon>
        <taxon>Phyllostictaceae</taxon>
        <taxon>Phyllosticta</taxon>
    </lineage>
</organism>
<gene>
    <name evidence="6" type="ORF">HDK90DRAFT_253397</name>
</gene>
<dbReference type="PANTHER" id="PTHR17598">
    <property type="entry name" value="DNA POLYMERASE DELTA SUBUNIT 3"/>
    <property type="match status" value="1"/>
</dbReference>
<dbReference type="InterPro" id="IPR019038">
    <property type="entry name" value="POLD3"/>
</dbReference>
<comment type="caution">
    <text evidence="6">The sequence shown here is derived from an EMBL/GenBank/DDBJ whole genome shotgun (WGS) entry which is preliminary data.</text>
</comment>
<name>A0ABR1YQG2_9PEZI</name>
<dbReference type="Pfam" id="PF09507">
    <property type="entry name" value="CDC27"/>
    <property type="match status" value="1"/>
</dbReference>
<protein>
    <recommendedName>
        <fullName evidence="2">DNA polymerase delta subunit 3</fullName>
    </recommendedName>
</protein>
<dbReference type="PANTHER" id="PTHR17598:SF13">
    <property type="entry name" value="DNA POLYMERASE DELTA SUBUNIT 3"/>
    <property type="match status" value="1"/>
</dbReference>
<keyword evidence="7" id="KW-1185">Reference proteome</keyword>
<accession>A0ABR1YQG2</accession>
<dbReference type="Proteomes" id="UP001492380">
    <property type="component" value="Unassembled WGS sequence"/>
</dbReference>
<feature type="compositionally biased region" description="Polar residues" evidence="5">
    <location>
        <begin position="86"/>
        <end position="95"/>
    </location>
</feature>
<dbReference type="Gene3D" id="3.90.1030.20">
    <property type="entry name" value="DNA polymerase delta, p66 (Cdc27) subunit, wHTH domain"/>
    <property type="match status" value="1"/>
</dbReference>
<feature type="region of interest" description="Disordered" evidence="5">
    <location>
        <begin position="73"/>
        <end position="106"/>
    </location>
</feature>